<dbReference type="GO" id="GO:0005829">
    <property type="term" value="C:cytosol"/>
    <property type="evidence" value="ECO:0007669"/>
    <property type="project" value="TreeGrafter"/>
</dbReference>
<dbReference type="SFLD" id="SFLDS00003">
    <property type="entry name" value="Haloacid_Dehalogenase"/>
    <property type="match status" value="1"/>
</dbReference>
<dbReference type="NCBIfam" id="TIGR01484">
    <property type="entry name" value="HAD-SF-IIB"/>
    <property type="match status" value="1"/>
</dbReference>
<dbReference type="Proteomes" id="UP000886602">
    <property type="component" value="Unassembled WGS sequence"/>
</dbReference>
<dbReference type="GO" id="GO:0016791">
    <property type="term" value="F:phosphatase activity"/>
    <property type="evidence" value="ECO:0007669"/>
    <property type="project" value="UniProtKB-ARBA"/>
</dbReference>
<dbReference type="SFLD" id="SFLDG01140">
    <property type="entry name" value="C2.B:_Phosphomannomutase_and_P"/>
    <property type="match status" value="1"/>
</dbReference>
<keyword evidence="1" id="KW-0378">Hydrolase</keyword>
<dbReference type="PANTHER" id="PTHR10000:SF25">
    <property type="entry name" value="PHOSPHATASE YKRA-RELATED"/>
    <property type="match status" value="1"/>
</dbReference>
<proteinExistence type="predicted"/>
<dbReference type="Gene3D" id="3.40.50.1000">
    <property type="entry name" value="HAD superfamily/HAD-like"/>
    <property type="match status" value="1"/>
</dbReference>
<name>A0A9D7FCJ8_9RHOO</name>
<comment type="caution">
    <text evidence="1">The sequence shown here is derived from an EMBL/GenBank/DDBJ whole genome shotgun (WGS) entry which is preliminary data.</text>
</comment>
<sequence length="265" mass="29367">MSNIYFFDIDNTLLDHTSNAIPDSALLAIADLKQAGHTVVIATGRSYKHAKLFIDLIQPSYTITINGARIIKDGEEVLTIRLAREPLIELFRWMRAQGHYFGVNDGQVGHISACVPCALEPLGRVDLTVQTDIAFYVGQDIYQGWLFFDEAMDATLFPEILQRFPDFDLVRWHRTAVDVLPRTINKWSGCQWVMAQTGFLPHQAIAFGDGLNDIEMLQGVGLGVAMDNGHPALKAVANRIAPAMHLDGIARVLDELARTNGPGRV</sequence>
<dbReference type="SUPFAM" id="SSF56784">
    <property type="entry name" value="HAD-like"/>
    <property type="match status" value="1"/>
</dbReference>
<accession>A0A9D7FCJ8</accession>
<dbReference type="EMBL" id="JADJNC010000012">
    <property type="protein sequence ID" value="MBK7423207.1"/>
    <property type="molecule type" value="Genomic_DNA"/>
</dbReference>
<organism evidence="1 2">
    <name type="scientific">Candidatus Propionivibrio dominans</name>
    <dbReference type="NCBI Taxonomy" id="2954373"/>
    <lineage>
        <taxon>Bacteria</taxon>
        <taxon>Pseudomonadati</taxon>
        <taxon>Pseudomonadota</taxon>
        <taxon>Betaproteobacteria</taxon>
        <taxon>Rhodocyclales</taxon>
        <taxon>Rhodocyclaceae</taxon>
        <taxon>Propionivibrio</taxon>
    </lineage>
</organism>
<dbReference type="InterPro" id="IPR000150">
    <property type="entry name" value="Cof"/>
</dbReference>
<evidence type="ECO:0000313" key="2">
    <source>
        <dbReference type="Proteomes" id="UP000886602"/>
    </source>
</evidence>
<dbReference type="PANTHER" id="PTHR10000">
    <property type="entry name" value="PHOSPHOSERINE PHOSPHATASE"/>
    <property type="match status" value="1"/>
</dbReference>
<evidence type="ECO:0000313" key="1">
    <source>
        <dbReference type="EMBL" id="MBK7423207.1"/>
    </source>
</evidence>
<dbReference type="InterPro" id="IPR036412">
    <property type="entry name" value="HAD-like_sf"/>
</dbReference>
<dbReference type="AlphaFoldDB" id="A0A9D7FCJ8"/>
<dbReference type="Gene3D" id="3.30.1240.10">
    <property type="match status" value="1"/>
</dbReference>
<dbReference type="PROSITE" id="PS01229">
    <property type="entry name" value="COF_2"/>
    <property type="match status" value="1"/>
</dbReference>
<dbReference type="NCBIfam" id="TIGR00099">
    <property type="entry name" value="Cof-subfamily"/>
    <property type="match status" value="1"/>
</dbReference>
<dbReference type="InterPro" id="IPR023214">
    <property type="entry name" value="HAD_sf"/>
</dbReference>
<dbReference type="GO" id="GO:0000287">
    <property type="term" value="F:magnesium ion binding"/>
    <property type="evidence" value="ECO:0007669"/>
    <property type="project" value="TreeGrafter"/>
</dbReference>
<reference evidence="1" key="1">
    <citation type="submission" date="2020-10" db="EMBL/GenBank/DDBJ databases">
        <title>Connecting structure to function with the recovery of over 1000 high-quality activated sludge metagenome-assembled genomes encoding full-length rRNA genes using long-read sequencing.</title>
        <authorList>
            <person name="Singleton C.M."/>
            <person name="Petriglieri F."/>
            <person name="Kristensen J.M."/>
            <person name="Kirkegaard R.H."/>
            <person name="Michaelsen T.Y."/>
            <person name="Andersen M.H."/>
            <person name="Karst S.M."/>
            <person name="Dueholm M.S."/>
            <person name="Nielsen P.H."/>
            <person name="Albertsen M."/>
        </authorList>
    </citation>
    <scope>NUCLEOTIDE SEQUENCE</scope>
    <source>
        <strain evidence="1">EsbW_18-Q3-R4-48_MAXAC.044</strain>
    </source>
</reference>
<dbReference type="Pfam" id="PF08282">
    <property type="entry name" value="Hydrolase_3"/>
    <property type="match status" value="1"/>
</dbReference>
<dbReference type="InterPro" id="IPR006379">
    <property type="entry name" value="HAD-SF_hydro_IIB"/>
</dbReference>
<gene>
    <name evidence="1" type="ORF">IPJ48_08975</name>
</gene>
<protein>
    <submittedName>
        <fullName evidence="1">Cof-type HAD-IIB family hydrolase</fullName>
    </submittedName>
</protein>